<organism evidence="1 2">
    <name type="scientific">Babesia microti (strain RI)</name>
    <dbReference type="NCBI Taxonomy" id="1133968"/>
    <lineage>
        <taxon>Eukaryota</taxon>
        <taxon>Sar</taxon>
        <taxon>Alveolata</taxon>
        <taxon>Apicomplexa</taxon>
        <taxon>Aconoidasida</taxon>
        <taxon>Piroplasmida</taxon>
        <taxon>Babesiidae</taxon>
        <taxon>Babesia</taxon>
    </lineage>
</organism>
<evidence type="ECO:0000313" key="1">
    <source>
        <dbReference type="EMBL" id="CCF75230.1"/>
    </source>
</evidence>
<evidence type="ECO:0000313" key="2">
    <source>
        <dbReference type="Proteomes" id="UP000002899"/>
    </source>
</evidence>
<reference evidence="1 2" key="1">
    <citation type="journal article" date="2012" name="Nucleic Acids Res.">
        <title>Sequencing of the smallest Apicomplexan genome from the human pathogen Babesia microti.</title>
        <authorList>
            <person name="Cornillot E."/>
            <person name="Hadj-Kaddour K."/>
            <person name="Dassouli A."/>
            <person name="Noel B."/>
            <person name="Ranwez V."/>
            <person name="Vacherie B."/>
            <person name="Augagneur Y."/>
            <person name="Bres V."/>
            <person name="Duclos A."/>
            <person name="Randazzo S."/>
            <person name="Carcy B."/>
            <person name="Debierre-Grockiego F."/>
            <person name="Delbecq S."/>
            <person name="Moubri-Menage K."/>
            <person name="Shams-Eldin H."/>
            <person name="Usmani-Brown S."/>
            <person name="Bringaud F."/>
            <person name="Wincker P."/>
            <person name="Vivares C.P."/>
            <person name="Schwarz R.T."/>
            <person name="Schetters T.P."/>
            <person name="Krause P.J."/>
            <person name="Gorenflot A."/>
            <person name="Berry V."/>
            <person name="Barbe V."/>
            <person name="Ben Mamoun C."/>
        </authorList>
    </citation>
    <scope>NUCLEOTIDE SEQUENCE [LARGE SCALE GENOMIC DNA]</scope>
    <source>
        <strain evidence="1 2">RI</strain>
    </source>
</reference>
<sequence length="134" mass="15733">MRQNGYNKLKSLVRWLDVENTLLAKILERNYMQHRRQPFLLYTRLALKHSAQFAKRLKSNVKSLHSDSACDLEEINELSDKCTALIIRAGVELSRIHVHRHFTQLITTLIACLSRLHLLMGKWRKSSFHKLKAK</sequence>
<dbReference type="AlphaFoldDB" id="I7JCJ1"/>
<accession>I7JCJ1</accession>
<dbReference type="VEuPathDB" id="PiroplasmaDB:BmR1_04g05160"/>
<dbReference type="GeneID" id="24425676"/>
<dbReference type="KEGG" id="bmic:BmR1_04g05160"/>
<keyword evidence="2" id="KW-1185">Reference proteome</keyword>
<reference evidence="1 2" key="3">
    <citation type="journal article" date="2016" name="Sci. Rep.">
        <title>Genome-wide diversity and gene expression profiling of Babesia microti isolates identify polymorphic genes that mediate host-pathogen interactions.</title>
        <authorList>
            <person name="Silva J.C."/>
            <person name="Cornillot E."/>
            <person name="McCracken C."/>
            <person name="Usmani-Brown S."/>
            <person name="Dwivedi A."/>
            <person name="Ifeonu O.O."/>
            <person name="Crabtree J."/>
            <person name="Gotia H.T."/>
            <person name="Virji A.Z."/>
            <person name="Reynes C."/>
            <person name="Colinge J."/>
            <person name="Kumar V."/>
            <person name="Lawres L."/>
            <person name="Pazzi J.E."/>
            <person name="Pablo J.V."/>
            <person name="Hung C."/>
            <person name="Brancato J."/>
            <person name="Kumari P."/>
            <person name="Orvis J."/>
            <person name="Tretina K."/>
            <person name="Chibucos M."/>
            <person name="Ott S."/>
            <person name="Sadzewicz L."/>
            <person name="Sengamalay N."/>
            <person name="Shetty A.C."/>
            <person name="Su Q."/>
            <person name="Tallon L."/>
            <person name="Fraser C.M."/>
            <person name="Frutos R."/>
            <person name="Molina D.M."/>
            <person name="Krause P.J."/>
            <person name="Ben Mamoun C."/>
        </authorList>
    </citation>
    <scope>NUCLEOTIDE SEQUENCE [LARGE SCALE GENOMIC DNA]</scope>
    <source>
        <strain evidence="1 2">RI</strain>
    </source>
</reference>
<dbReference type="EMBL" id="LN871599">
    <property type="protein sequence ID" value="CCF75230.1"/>
    <property type="molecule type" value="Genomic_DNA"/>
</dbReference>
<name>I7JCJ1_BABMR</name>
<proteinExistence type="predicted"/>
<protein>
    <submittedName>
        <fullName evidence="1">Uncharacterized protein</fullName>
    </submittedName>
</protein>
<dbReference type="Proteomes" id="UP000002899">
    <property type="component" value="Chromosome IV"/>
</dbReference>
<dbReference type="RefSeq" id="XP_012649638.1">
    <property type="nucleotide sequence ID" value="XM_012794184.1"/>
</dbReference>
<reference evidence="1 2" key="2">
    <citation type="journal article" date="2013" name="PLoS ONE">
        <title>Whole genome mapping and re-organization of the nuclear and mitochondrial genomes of Babesia microti isolates.</title>
        <authorList>
            <person name="Cornillot E."/>
            <person name="Dassouli A."/>
            <person name="Garg A."/>
            <person name="Pachikara N."/>
            <person name="Randazzo S."/>
            <person name="Depoix D."/>
            <person name="Carcy B."/>
            <person name="Delbecq S."/>
            <person name="Frutos R."/>
            <person name="Silva J.C."/>
            <person name="Sutton R."/>
            <person name="Krause P.J."/>
            <person name="Mamoun C.B."/>
        </authorList>
    </citation>
    <scope>NUCLEOTIDE SEQUENCE [LARGE SCALE GENOMIC DNA]</scope>
    <source>
        <strain evidence="1 2">RI</strain>
    </source>
</reference>